<reference evidence="2" key="1">
    <citation type="journal article" date="2019" name="Int. J. Syst. Evol. Microbiol.">
        <title>The Global Catalogue of Microorganisms (GCM) 10K type strain sequencing project: providing services to taxonomists for standard genome sequencing and annotation.</title>
        <authorList>
            <consortium name="The Broad Institute Genomics Platform"/>
            <consortium name="The Broad Institute Genome Sequencing Center for Infectious Disease"/>
            <person name="Wu L."/>
            <person name="Ma J."/>
        </authorList>
    </citation>
    <scope>NUCLEOTIDE SEQUENCE [LARGE SCALE GENOMIC DNA]</scope>
    <source>
        <strain evidence="2">JCM 16928</strain>
    </source>
</reference>
<sequence length="137" mass="14467">MVHGEAAGCCGPVETTAPISVTINPEARVNAARTGNRVASLSSGEWHTIGFPIVNTGYVTGRLVIDAGPVPGLELDLPMHELSGLPRQDGEFRVRFGVPTTVDLTLTFRALDSLGGLALHSTLHLILRSHLTPIPTP</sequence>
<evidence type="ECO:0008006" key="3">
    <source>
        <dbReference type="Google" id="ProtNLM"/>
    </source>
</evidence>
<organism evidence="1 2">
    <name type="scientific">Kribbella ginsengisoli</name>
    <dbReference type="NCBI Taxonomy" id="363865"/>
    <lineage>
        <taxon>Bacteria</taxon>
        <taxon>Bacillati</taxon>
        <taxon>Actinomycetota</taxon>
        <taxon>Actinomycetes</taxon>
        <taxon>Propionibacteriales</taxon>
        <taxon>Kribbellaceae</taxon>
        <taxon>Kribbella</taxon>
    </lineage>
</organism>
<dbReference type="EMBL" id="BAABAA010000003">
    <property type="protein sequence ID" value="GAA3559784.1"/>
    <property type="molecule type" value="Genomic_DNA"/>
</dbReference>
<protein>
    <recommendedName>
        <fullName evidence="3">DUF1573 domain-containing protein</fullName>
    </recommendedName>
</protein>
<keyword evidence="2" id="KW-1185">Reference proteome</keyword>
<dbReference type="Proteomes" id="UP001501222">
    <property type="component" value="Unassembled WGS sequence"/>
</dbReference>
<evidence type="ECO:0000313" key="1">
    <source>
        <dbReference type="EMBL" id="GAA3559784.1"/>
    </source>
</evidence>
<evidence type="ECO:0000313" key="2">
    <source>
        <dbReference type="Proteomes" id="UP001501222"/>
    </source>
</evidence>
<comment type="caution">
    <text evidence="1">The sequence shown here is derived from an EMBL/GenBank/DDBJ whole genome shotgun (WGS) entry which is preliminary data.</text>
</comment>
<accession>A0ABP6X121</accession>
<gene>
    <name evidence="1" type="ORF">GCM10022235_30080</name>
</gene>
<name>A0ABP6X121_9ACTN</name>
<proteinExistence type="predicted"/>
<dbReference type="RefSeq" id="WP_344841048.1">
    <property type="nucleotide sequence ID" value="NZ_BAABAA010000003.1"/>
</dbReference>